<protein>
    <submittedName>
        <fullName evidence="2">Uncharacterized protein</fullName>
    </submittedName>
</protein>
<proteinExistence type="predicted"/>
<evidence type="ECO:0000256" key="1">
    <source>
        <dbReference type="SAM" id="MobiDB-lite"/>
    </source>
</evidence>
<dbReference type="AlphaFoldDB" id="A0A0A8Z2Y5"/>
<organism evidence="2">
    <name type="scientific">Arundo donax</name>
    <name type="common">Giant reed</name>
    <name type="synonym">Donax arundinaceus</name>
    <dbReference type="NCBI Taxonomy" id="35708"/>
    <lineage>
        <taxon>Eukaryota</taxon>
        <taxon>Viridiplantae</taxon>
        <taxon>Streptophyta</taxon>
        <taxon>Embryophyta</taxon>
        <taxon>Tracheophyta</taxon>
        <taxon>Spermatophyta</taxon>
        <taxon>Magnoliopsida</taxon>
        <taxon>Liliopsida</taxon>
        <taxon>Poales</taxon>
        <taxon>Poaceae</taxon>
        <taxon>PACMAD clade</taxon>
        <taxon>Arundinoideae</taxon>
        <taxon>Arundineae</taxon>
        <taxon>Arundo</taxon>
    </lineage>
</organism>
<name>A0A0A8Z2Y5_ARUDO</name>
<reference evidence="2" key="2">
    <citation type="journal article" date="2015" name="Data Brief">
        <title>Shoot transcriptome of the giant reed, Arundo donax.</title>
        <authorList>
            <person name="Barrero R.A."/>
            <person name="Guerrero F.D."/>
            <person name="Moolhuijzen P."/>
            <person name="Goolsby J.A."/>
            <person name="Tidwell J."/>
            <person name="Bellgard S.E."/>
            <person name="Bellgard M.I."/>
        </authorList>
    </citation>
    <scope>NUCLEOTIDE SEQUENCE</scope>
    <source>
        <tissue evidence="2">Shoot tissue taken approximately 20 cm above the soil surface</tissue>
    </source>
</reference>
<evidence type="ECO:0000313" key="2">
    <source>
        <dbReference type="EMBL" id="JAD29207.1"/>
    </source>
</evidence>
<sequence length="67" mass="7762">MATSHKGKQIDTHCNNNQVQYKVSSHGAHTRMYFSSTKSFQLQTHHSDTEAKKAIRPRRHSPIKEEK</sequence>
<dbReference type="EMBL" id="GBRH01268688">
    <property type="protein sequence ID" value="JAD29207.1"/>
    <property type="molecule type" value="Transcribed_RNA"/>
</dbReference>
<accession>A0A0A8Z2Y5</accession>
<feature type="region of interest" description="Disordered" evidence="1">
    <location>
        <begin position="38"/>
        <end position="67"/>
    </location>
</feature>
<reference evidence="2" key="1">
    <citation type="submission" date="2014-09" db="EMBL/GenBank/DDBJ databases">
        <authorList>
            <person name="Magalhaes I.L.F."/>
            <person name="Oliveira U."/>
            <person name="Santos F.R."/>
            <person name="Vidigal T.H.D.A."/>
            <person name="Brescovit A.D."/>
            <person name="Santos A.J."/>
        </authorList>
    </citation>
    <scope>NUCLEOTIDE SEQUENCE</scope>
    <source>
        <tissue evidence="2">Shoot tissue taken approximately 20 cm above the soil surface</tissue>
    </source>
</reference>